<dbReference type="OrthoDB" id="432483at2759"/>
<feature type="compositionally biased region" description="Acidic residues" evidence="10">
    <location>
        <begin position="472"/>
        <end position="484"/>
    </location>
</feature>
<feature type="compositionally biased region" description="Polar residues" evidence="10">
    <location>
        <begin position="18"/>
        <end position="31"/>
    </location>
</feature>
<proteinExistence type="inferred from homology"/>
<dbReference type="Gene3D" id="1.10.510.10">
    <property type="entry name" value="Transferase(Phosphotransferase) domain 1"/>
    <property type="match status" value="1"/>
</dbReference>
<dbReference type="PROSITE" id="PS50011">
    <property type="entry name" value="PROTEIN_KINASE_DOM"/>
    <property type="match status" value="1"/>
</dbReference>
<dbReference type="Pfam" id="PF00069">
    <property type="entry name" value="Pkinase"/>
    <property type="match status" value="1"/>
</dbReference>
<dbReference type="FunFam" id="1.10.510.10:FF:000121">
    <property type="entry name" value="Serine/threonine-protein kinase nrc-2"/>
    <property type="match status" value="1"/>
</dbReference>
<dbReference type="FunFam" id="3.30.200.20:FF:000042">
    <property type="entry name" value="Aurora kinase A"/>
    <property type="match status" value="1"/>
</dbReference>
<dbReference type="InterPro" id="IPR000719">
    <property type="entry name" value="Prot_kinase_dom"/>
</dbReference>
<evidence type="ECO:0000256" key="3">
    <source>
        <dbReference type="ARBA" id="ARBA00022527"/>
    </source>
</evidence>
<dbReference type="InterPro" id="IPR011009">
    <property type="entry name" value="Kinase-like_dom_sf"/>
</dbReference>
<dbReference type="GO" id="GO:0005524">
    <property type="term" value="F:ATP binding"/>
    <property type="evidence" value="ECO:0007669"/>
    <property type="project" value="UniProtKB-KW"/>
</dbReference>
<name>A0A168RS61_ABSGL</name>
<comment type="similarity">
    <text evidence="1">Belongs to the protein kinase superfamily. AGC Ser/Thr protein kinase family.</text>
</comment>
<dbReference type="InParanoid" id="A0A168RS61"/>
<feature type="compositionally biased region" description="Acidic residues" evidence="10">
    <location>
        <begin position="454"/>
        <end position="463"/>
    </location>
</feature>
<dbReference type="InterPro" id="IPR008271">
    <property type="entry name" value="Ser/Thr_kinase_AS"/>
</dbReference>
<feature type="compositionally biased region" description="Low complexity" evidence="10">
    <location>
        <begin position="72"/>
        <end position="96"/>
    </location>
</feature>
<evidence type="ECO:0000256" key="5">
    <source>
        <dbReference type="ARBA" id="ARBA00022741"/>
    </source>
</evidence>
<dbReference type="SMART" id="SM00220">
    <property type="entry name" value="S_TKc"/>
    <property type="match status" value="1"/>
</dbReference>
<keyword evidence="3" id="KW-0723">Serine/threonine-protein kinase</keyword>
<dbReference type="PROSITE" id="PS00108">
    <property type="entry name" value="PROTEIN_KINASE_ST"/>
    <property type="match status" value="1"/>
</dbReference>
<dbReference type="Gene3D" id="3.30.200.20">
    <property type="entry name" value="Phosphorylase Kinase, domain 1"/>
    <property type="match status" value="1"/>
</dbReference>
<dbReference type="STRING" id="4829.A0A168RS61"/>
<evidence type="ECO:0000256" key="7">
    <source>
        <dbReference type="ARBA" id="ARBA00022840"/>
    </source>
</evidence>
<comment type="catalytic activity">
    <reaction evidence="8">
        <text>L-threonyl-[protein] + ATP = O-phospho-L-threonyl-[protein] + ADP + H(+)</text>
        <dbReference type="Rhea" id="RHEA:46608"/>
        <dbReference type="Rhea" id="RHEA-COMP:11060"/>
        <dbReference type="Rhea" id="RHEA-COMP:11605"/>
        <dbReference type="ChEBI" id="CHEBI:15378"/>
        <dbReference type="ChEBI" id="CHEBI:30013"/>
        <dbReference type="ChEBI" id="CHEBI:30616"/>
        <dbReference type="ChEBI" id="CHEBI:61977"/>
        <dbReference type="ChEBI" id="CHEBI:456216"/>
        <dbReference type="EC" id="2.7.11.1"/>
    </reaction>
</comment>
<organism evidence="12">
    <name type="scientific">Absidia glauca</name>
    <name type="common">Pin mould</name>
    <dbReference type="NCBI Taxonomy" id="4829"/>
    <lineage>
        <taxon>Eukaryota</taxon>
        <taxon>Fungi</taxon>
        <taxon>Fungi incertae sedis</taxon>
        <taxon>Mucoromycota</taxon>
        <taxon>Mucoromycotina</taxon>
        <taxon>Mucoromycetes</taxon>
        <taxon>Mucorales</taxon>
        <taxon>Cunninghamellaceae</taxon>
        <taxon>Absidia</taxon>
    </lineage>
</organism>
<feature type="compositionally biased region" description="Low complexity" evidence="10">
    <location>
        <begin position="1"/>
        <end position="17"/>
    </location>
</feature>
<dbReference type="EMBL" id="LT554740">
    <property type="protein sequence ID" value="SAM07317.1"/>
    <property type="molecule type" value="Genomic_DNA"/>
</dbReference>
<dbReference type="SUPFAM" id="SSF56112">
    <property type="entry name" value="Protein kinase-like (PK-like)"/>
    <property type="match status" value="1"/>
</dbReference>
<keyword evidence="7" id="KW-0067">ATP-binding</keyword>
<dbReference type="AlphaFoldDB" id="A0A168RS61"/>
<feature type="region of interest" description="Disordered" evidence="10">
    <location>
        <begin position="443"/>
        <end position="487"/>
    </location>
</feature>
<evidence type="ECO:0000256" key="8">
    <source>
        <dbReference type="ARBA" id="ARBA00047899"/>
    </source>
</evidence>
<accession>A0A168RS61</accession>
<sequence length="514" mass="57134">MLSTSYTPSSPAPSYQPGYSSSTTFRNNGPSLQLPVTHLSTPLVPLRRVVSAPDTTLLNQSTSQSTPPPHANNSNNVTTTPPVMSASTSTRTSSYSVQRQKVKVDPSHFRKIRLLGKGDVGRVYLVEENETKQLYALKVLSKKEMVKRNKVKRVKAEQAILSMAHHPFIVPLHHSFQSKDHLMFCLEYCVGGEFFRALQQRPGKVLKEHEARFYAAEVVAALEYLHLHGLIYRDLKPENILLHQSGHLMLSDFDLSVQSPTTGNPTIVHSTSPLLFSQQPLLDTRSCSNVRTNSFVGTSEYLAPEIIQGKGHSSTVDWWTLGILLYEMIYGFTPFKGANQNDTFDRIMAQKLEFPTFGYNPYFKGPEITPNCKSCMRKLLHKNENKRLGARAGASEIKSHAFFKPINFALLRHMRPPILPSQQAKPIDAVHFKHIKESVSFDLEADGSTSTPTDNDDDTDGGDEAGLPTPDSDLEDTEELDPFADFDSGKETGLSCITLADALLLFVNSNIDSP</sequence>
<feature type="domain" description="Protein kinase" evidence="11">
    <location>
        <begin position="109"/>
        <end position="403"/>
    </location>
</feature>
<dbReference type="OMA" id="YEMICGY"/>
<protein>
    <recommendedName>
        <fullName evidence="2">non-specific serine/threonine protein kinase</fullName>
        <ecNumber evidence="2">2.7.11.1</ecNumber>
    </recommendedName>
</protein>
<dbReference type="Proteomes" id="UP000078561">
    <property type="component" value="Unassembled WGS sequence"/>
</dbReference>
<reference evidence="12" key="1">
    <citation type="submission" date="2016-04" db="EMBL/GenBank/DDBJ databases">
        <authorList>
            <person name="Evans L.H."/>
            <person name="Alamgir A."/>
            <person name="Owens N."/>
            <person name="Weber N.D."/>
            <person name="Virtaneva K."/>
            <person name="Barbian K."/>
            <person name="Babar A."/>
            <person name="Rosenke K."/>
        </authorList>
    </citation>
    <scope>NUCLEOTIDE SEQUENCE [LARGE SCALE GENOMIC DNA]</scope>
    <source>
        <strain evidence="12">CBS 101.48</strain>
    </source>
</reference>
<dbReference type="PANTHER" id="PTHR45637">
    <property type="entry name" value="FLIPPASE KINASE 1-RELATED"/>
    <property type="match status" value="1"/>
</dbReference>
<dbReference type="CDD" id="cd05574">
    <property type="entry name" value="STKc_phototropin_like"/>
    <property type="match status" value="1"/>
</dbReference>
<keyword evidence="13" id="KW-1185">Reference proteome</keyword>
<dbReference type="EC" id="2.7.11.1" evidence="2"/>
<evidence type="ECO:0000313" key="13">
    <source>
        <dbReference type="Proteomes" id="UP000078561"/>
    </source>
</evidence>
<keyword evidence="5" id="KW-0547">Nucleotide-binding</keyword>
<evidence type="ECO:0000256" key="4">
    <source>
        <dbReference type="ARBA" id="ARBA00022679"/>
    </source>
</evidence>
<feature type="region of interest" description="Disordered" evidence="10">
    <location>
        <begin position="1"/>
        <end position="33"/>
    </location>
</feature>
<evidence type="ECO:0000256" key="9">
    <source>
        <dbReference type="ARBA" id="ARBA00048679"/>
    </source>
</evidence>
<evidence type="ECO:0000256" key="1">
    <source>
        <dbReference type="ARBA" id="ARBA00009903"/>
    </source>
</evidence>
<evidence type="ECO:0000256" key="10">
    <source>
        <dbReference type="SAM" id="MobiDB-lite"/>
    </source>
</evidence>
<comment type="catalytic activity">
    <reaction evidence="9">
        <text>L-seryl-[protein] + ATP = O-phospho-L-seryl-[protein] + ADP + H(+)</text>
        <dbReference type="Rhea" id="RHEA:17989"/>
        <dbReference type="Rhea" id="RHEA-COMP:9863"/>
        <dbReference type="Rhea" id="RHEA-COMP:11604"/>
        <dbReference type="ChEBI" id="CHEBI:15378"/>
        <dbReference type="ChEBI" id="CHEBI:29999"/>
        <dbReference type="ChEBI" id="CHEBI:30616"/>
        <dbReference type="ChEBI" id="CHEBI:83421"/>
        <dbReference type="ChEBI" id="CHEBI:456216"/>
        <dbReference type="EC" id="2.7.11.1"/>
    </reaction>
</comment>
<evidence type="ECO:0000256" key="6">
    <source>
        <dbReference type="ARBA" id="ARBA00022777"/>
    </source>
</evidence>
<keyword evidence="6" id="KW-0418">Kinase</keyword>
<evidence type="ECO:0000259" key="11">
    <source>
        <dbReference type="PROSITE" id="PS50011"/>
    </source>
</evidence>
<feature type="region of interest" description="Disordered" evidence="10">
    <location>
        <begin position="58"/>
        <end position="100"/>
    </location>
</feature>
<evidence type="ECO:0000313" key="12">
    <source>
        <dbReference type="EMBL" id="SAM07317.1"/>
    </source>
</evidence>
<dbReference type="GO" id="GO:0004674">
    <property type="term" value="F:protein serine/threonine kinase activity"/>
    <property type="evidence" value="ECO:0007669"/>
    <property type="project" value="UniProtKB-KW"/>
</dbReference>
<gene>
    <name evidence="12" type="primary">ABSGL_12958.1 scaffold 13554</name>
</gene>
<evidence type="ECO:0000256" key="2">
    <source>
        <dbReference type="ARBA" id="ARBA00012513"/>
    </source>
</evidence>
<keyword evidence="4" id="KW-0808">Transferase</keyword>